<evidence type="ECO:0000256" key="1">
    <source>
        <dbReference type="SAM" id="MobiDB-lite"/>
    </source>
</evidence>
<gene>
    <name evidence="2" type="ORF">NDU88_005213</name>
</gene>
<feature type="compositionally biased region" description="Basic residues" evidence="1">
    <location>
        <begin position="1"/>
        <end position="12"/>
    </location>
</feature>
<protein>
    <submittedName>
        <fullName evidence="2">Uncharacterized protein</fullName>
    </submittedName>
</protein>
<organism evidence="2 3">
    <name type="scientific">Pleurodeles waltl</name>
    <name type="common">Iberian ribbed newt</name>
    <dbReference type="NCBI Taxonomy" id="8319"/>
    <lineage>
        <taxon>Eukaryota</taxon>
        <taxon>Metazoa</taxon>
        <taxon>Chordata</taxon>
        <taxon>Craniata</taxon>
        <taxon>Vertebrata</taxon>
        <taxon>Euteleostomi</taxon>
        <taxon>Amphibia</taxon>
        <taxon>Batrachia</taxon>
        <taxon>Caudata</taxon>
        <taxon>Salamandroidea</taxon>
        <taxon>Salamandridae</taxon>
        <taxon>Pleurodelinae</taxon>
        <taxon>Pleurodeles</taxon>
    </lineage>
</organism>
<keyword evidence="3" id="KW-1185">Reference proteome</keyword>
<accession>A0AAV7LNL2</accession>
<sequence>MRTRTTTRKRKPKLGERTRRCPKPGGELVDAVSESPRASHISGDSRVLEGGTSPPPPVPSERKTQIDDHLKASCYFGHKHNRLKSLPSLGQRNWRNILLLNNGRTPCFKSCFFPGRRSFPPTFGEPAKIPLCPQLTDANLPLLHRLLLI</sequence>
<name>A0AAV7LNL2_PLEWA</name>
<evidence type="ECO:0000313" key="2">
    <source>
        <dbReference type="EMBL" id="KAJ1092099.1"/>
    </source>
</evidence>
<dbReference type="EMBL" id="JANPWB010000015">
    <property type="protein sequence ID" value="KAJ1092099.1"/>
    <property type="molecule type" value="Genomic_DNA"/>
</dbReference>
<dbReference type="Proteomes" id="UP001066276">
    <property type="component" value="Chromosome 11"/>
</dbReference>
<reference evidence="2" key="1">
    <citation type="journal article" date="2022" name="bioRxiv">
        <title>Sequencing and chromosome-scale assembly of the giantPleurodeles waltlgenome.</title>
        <authorList>
            <person name="Brown T."/>
            <person name="Elewa A."/>
            <person name="Iarovenko S."/>
            <person name="Subramanian E."/>
            <person name="Araus A.J."/>
            <person name="Petzold A."/>
            <person name="Susuki M."/>
            <person name="Suzuki K.-i.T."/>
            <person name="Hayashi T."/>
            <person name="Toyoda A."/>
            <person name="Oliveira C."/>
            <person name="Osipova E."/>
            <person name="Leigh N.D."/>
            <person name="Simon A."/>
            <person name="Yun M.H."/>
        </authorList>
    </citation>
    <scope>NUCLEOTIDE SEQUENCE</scope>
    <source>
        <strain evidence="2">20211129_DDA</strain>
        <tissue evidence="2">Liver</tissue>
    </source>
</reference>
<comment type="caution">
    <text evidence="2">The sequence shown here is derived from an EMBL/GenBank/DDBJ whole genome shotgun (WGS) entry which is preliminary data.</text>
</comment>
<proteinExistence type="predicted"/>
<feature type="region of interest" description="Disordered" evidence="1">
    <location>
        <begin position="1"/>
        <end position="64"/>
    </location>
</feature>
<evidence type="ECO:0000313" key="3">
    <source>
        <dbReference type="Proteomes" id="UP001066276"/>
    </source>
</evidence>
<dbReference type="AlphaFoldDB" id="A0AAV7LNL2"/>